<feature type="compositionally biased region" description="Pro residues" evidence="1">
    <location>
        <begin position="9"/>
        <end position="20"/>
    </location>
</feature>
<dbReference type="AlphaFoldDB" id="A0A2N3YM16"/>
<evidence type="ECO:0000313" key="4">
    <source>
        <dbReference type="Proteomes" id="UP000233781"/>
    </source>
</evidence>
<evidence type="ECO:0000259" key="2">
    <source>
        <dbReference type="Pfam" id="PF00188"/>
    </source>
</evidence>
<dbReference type="Pfam" id="PF00188">
    <property type="entry name" value="CAP"/>
    <property type="match status" value="1"/>
</dbReference>
<sequence>MRRAGRVVPRPPYPRAAPRPTPKVIPVLRDLLAPSARALAVGSVVAAAVALAAPADARPLPRPGGVAKVTWVQRSTTTTTSPDATMAREVLTLVNVERAKAGCPAAHWDTRLAEAARLHSVDMATRNYFSHTSLDGRSPWDRIRAQGYLYGSAENIAAGQPSASSVMAAWMNSSGHRANILACANVAVGVGVGRGGSYGIYWTQDFGRV</sequence>
<evidence type="ECO:0000313" key="3">
    <source>
        <dbReference type="EMBL" id="PKW27882.1"/>
    </source>
</evidence>
<dbReference type="PANTHER" id="PTHR31157">
    <property type="entry name" value="SCP DOMAIN-CONTAINING PROTEIN"/>
    <property type="match status" value="1"/>
</dbReference>
<dbReference type="InterPro" id="IPR035940">
    <property type="entry name" value="CAP_sf"/>
</dbReference>
<dbReference type="Gene3D" id="3.40.33.10">
    <property type="entry name" value="CAP"/>
    <property type="match status" value="1"/>
</dbReference>
<dbReference type="SUPFAM" id="SSF55797">
    <property type="entry name" value="PR-1-like"/>
    <property type="match status" value="1"/>
</dbReference>
<dbReference type="PANTHER" id="PTHR31157:SF1">
    <property type="entry name" value="SCP DOMAIN-CONTAINING PROTEIN"/>
    <property type="match status" value="1"/>
</dbReference>
<feature type="domain" description="SCP" evidence="2">
    <location>
        <begin position="91"/>
        <end position="206"/>
    </location>
</feature>
<keyword evidence="4" id="KW-1185">Reference proteome</keyword>
<gene>
    <name evidence="3" type="ORF">ATL31_2733</name>
</gene>
<proteinExistence type="predicted"/>
<dbReference type="EMBL" id="PJNE01000001">
    <property type="protein sequence ID" value="PKW27882.1"/>
    <property type="molecule type" value="Genomic_DNA"/>
</dbReference>
<dbReference type="InterPro" id="IPR014044">
    <property type="entry name" value="CAP_dom"/>
</dbReference>
<feature type="region of interest" description="Disordered" evidence="1">
    <location>
        <begin position="1"/>
        <end position="20"/>
    </location>
</feature>
<evidence type="ECO:0000256" key="1">
    <source>
        <dbReference type="SAM" id="MobiDB-lite"/>
    </source>
</evidence>
<protein>
    <submittedName>
        <fullName evidence="3">Uncharacterized protein YkwD</fullName>
    </submittedName>
</protein>
<reference evidence="3 4" key="1">
    <citation type="submission" date="2017-12" db="EMBL/GenBank/DDBJ databases">
        <title>Sequencing the genomes of 1000 Actinobacteria strains.</title>
        <authorList>
            <person name="Klenk H.-P."/>
        </authorList>
    </citation>
    <scope>NUCLEOTIDE SEQUENCE [LARGE SCALE GENOMIC DNA]</scope>
    <source>
        <strain evidence="3 4">DSM 12806</strain>
    </source>
</reference>
<dbReference type="Proteomes" id="UP000233781">
    <property type="component" value="Unassembled WGS sequence"/>
</dbReference>
<accession>A0A2N3YM16</accession>
<dbReference type="CDD" id="cd05379">
    <property type="entry name" value="CAP_bacterial"/>
    <property type="match status" value="1"/>
</dbReference>
<name>A0A2N3YM16_9MICO</name>
<organism evidence="3 4">
    <name type="scientific">Phycicoccus duodecadis</name>
    <dbReference type="NCBI Taxonomy" id="173053"/>
    <lineage>
        <taxon>Bacteria</taxon>
        <taxon>Bacillati</taxon>
        <taxon>Actinomycetota</taxon>
        <taxon>Actinomycetes</taxon>
        <taxon>Micrococcales</taxon>
        <taxon>Intrasporangiaceae</taxon>
        <taxon>Phycicoccus</taxon>
    </lineage>
</organism>
<comment type="caution">
    <text evidence="3">The sequence shown here is derived from an EMBL/GenBank/DDBJ whole genome shotgun (WGS) entry which is preliminary data.</text>
</comment>